<sequence>MSRFNTKAARPANTAVGPIKTKAKKTTVTHEGAPAHLRDARSELFLLAVTNFVGQDTFYESAAVRDGRYQKLVRKMAVKDGEWTANFLAWLRGPEANMRTASLVGAAEYVKARLEAGLAGDNRHVIASVLQRADEPAEMLAYWTSTYGRKVPQPVKRGVADAAVRLYNERSLLKYDTDSKGYRFGDVIDLTHPIPKSAWQSDLFRHAIDRRHNRDNAIPETLQTVIANATFKTYTPLYLDRLAESGELTDALSNAGMTWEQLGSFGAWTAARWEAMIPSMGYMALLRNLRNFDEAGLSDEAAAVVAARLSDPDEVARSRQLPFRFLSAYEQVPSLRWGHALDKALGHSLRNLPALPGRTLILIDTSASMSSMGYSARSKVTPVKAAAVFGVALGAHLGGNADIYGFASGEFKHQLSKGASPIKEIKRFVKRVGEVGHGTDIAGAVRRQYKGHDRVFIISDMQTQTRGITNPIPGHVPVYGFNLGGYKPAAYPLGANRYEFGSLTDATFRLVPLLERGVSAGWPWEMDAQAA</sequence>
<dbReference type="AlphaFoldDB" id="Q5YSN1"/>
<evidence type="ECO:0000256" key="4">
    <source>
        <dbReference type="ARBA" id="ARBA00022723"/>
    </source>
</evidence>
<dbReference type="PROSITE" id="PS50988">
    <property type="entry name" value="TROVE"/>
    <property type="match status" value="1"/>
</dbReference>
<organism evidence="8 9">
    <name type="scientific">Nocardia farcinica (strain IFM 10152)</name>
    <dbReference type="NCBI Taxonomy" id="247156"/>
    <lineage>
        <taxon>Bacteria</taxon>
        <taxon>Bacillati</taxon>
        <taxon>Actinomycetota</taxon>
        <taxon>Actinomycetes</taxon>
        <taxon>Mycobacteriales</taxon>
        <taxon>Nocardiaceae</taxon>
        <taxon>Nocardia</taxon>
    </lineage>
</organism>
<dbReference type="InterPro" id="IPR036465">
    <property type="entry name" value="vWFA_dom_sf"/>
</dbReference>
<evidence type="ECO:0000313" key="9">
    <source>
        <dbReference type="Proteomes" id="UP000006820"/>
    </source>
</evidence>
<dbReference type="Gene3D" id="3.40.50.410">
    <property type="entry name" value="von Willebrand factor, type A domain"/>
    <property type="match status" value="1"/>
</dbReference>
<evidence type="ECO:0000259" key="7">
    <source>
        <dbReference type="PROSITE" id="PS50988"/>
    </source>
</evidence>
<reference evidence="8 9" key="1">
    <citation type="journal article" date="2004" name="Proc. Natl. Acad. Sci. U.S.A.">
        <title>The complete genomic sequence of Nocardia farcinica IFM 10152.</title>
        <authorList>
            <person name="Ishikawa J."/>
            <person name="Yamashita A."/>
            <person name="Mikami Y."/>
            <person name="Hoshino Y."/>
            <person name="Kurita H."/>
            <person name="Hotta K."/>
            <person name="Shiba T."/>
            <person name="Hattori M."/>
        </authorList>
    </citation>
    <scope>NUCLEOTIDE SEQUENCE [LARGE SCALE GENOMIC DNA]</scope>
    <source>
        <strain evidence="8 9">IFM 10152</strain>
    </source>
</reference>
<proteinExistence type="inferred from homology"/>
<dbReference type="SUPFAM" id="SSF140864">
    <property type="entry name" value="TROVE domain-like"/>
    <property type="match status" value="1"/>
</dbReference>
<keyword evidence="9" id="KW-1185">Reference proteome</keyword>
<dbReference type="GO" id="GO:0005737">
    <property type="term" value="C:cytoplasm"/>
    <property type="evidence" value="ECO:0007669"/>
    <property type="project" value="UniProtKB-SubCell"/>
</dbReference>
<dbReference type="STRING" id="247156.NFA_39620"/>
<dbReference type="GO" id="GO:0046872">
    <property type="term" value="F:metal ion binding"/>
    <property type="evidence" value="ECO:0007669"/>
    <property type="project" value="UniProtKB-KW"/>
</dbReference>
<evidence type="ECO:0000256" key="2">
    <source>
        <dbReference type="ARBA" id="ARBA00007814"/>
    </source>
</evidence>
<dbReference type="eggNOG" id="COG2304">
    <property type="taxonomic scope" value="Bacteria"/>
</dbReference>
<evidence type="ECO:0000256" key="6">
    <source>
        <dbReference type="ARBA" id="ARBA00023274"/>
    </source>
</evidence>
<dbReference type="PANTHER" id="PTHR14202">
    <property type="entry name" value="60 KDA RIBONUCLEOPROTEIN SSA/RO"/>
    <property type="match status" value="1"/>
</dbReference>
<keyword evidence="5" id="KW-0694">RNA-binding</keyword>
<keyword evidence="6" id="KW-0687">Ribonucleoprotein</keyword>
<gene>
    <name evidence="8" type="ordered locus">NFA_39620</name>
</gene>
<dbReference type="SUPFAM" id="SSF53300">
    <property type="entry name" value="vWA-like"/>
    <property type="match status" value="1"/>
</dbReference>
<dbReference type="RefSeq" id="WP_011210495.1">
    <property type="nucleotide sequence ID" value="NC_006361.1"/>
</dbReference>
<dbReference type="Pfam" id="PF05731">
    <property type="entry name" value="TROVE"/>
    <property type="match status" value="1"/>
</dbReference>
<dbReference type="PANTHER" id="PTHR14202:SF0">
    <property type="entry name" value="RNA-BINDING PROTEIN RO60"/>
    <property type="match status" value="1"/>
</dbReference>
<dbReference type="KEGG" id="nfa:NFA_39620"/>
<protein>
    <recommendedName>
        <fullName evidence="7">TROVE domain-containing protein</fullName>
    </recommendedName>
</protein>
<keyword evidence="3" id="KW-0963">Cytoplasm</keyword>
<dbReference type="OrthoDB" id="208855at2"/>
<dbReference type="GeneID" id="61134636"/>
<dbReference type="InterPro" id="IPR037214">
    <property type="entry name" value="TROVE_dom_sf"/>
</dbReference>
<dbReference type="EMBL" id="AP006618">
    <property type="protein sequence ID" value="BAD58810.1"/>
    <property type="molecule type" value="Genomic_DNA"/>
</dbReference>
<evidence type="ECO:0000313" key="8">
    <source>
        <dbReference type="EMBL" id="BAD58810.1"/>
    </source>
</evidence>
<evidence type="ECO:0000256" key="1">
    <source>
        <dbReference type="ARBA" id="ARBA00004496"/>
    </source>
</evidence>
<evidence type="ECO:0000256" key="3">
    <source>
        <dbReference type="ARBA" id="ARBA00022490"/>
    </source>
</evidence>
<comment type="subcellular location">
    <subcellularLocation>
        <location evidence="1">Cytoplasm</location>
    </subcellularLocation>
</comment>
<dbReference type="InterPro" id="IPR040322">
    <property type="entry name" value="TROVE2"/>
</dbReference>
<keyword evidence="4" id="KW-0479">Metal-binding</keyword>
<dbReference type="HOGENOM" id="CLU_514729_0_0_11"/>
<comment type="similarity">
    <text evidence="2">Belongs to the Ro 60 kDa family.</text>
</comment>
<evidence type="ECO:0000256" key="5">
    <source>
        <dbReference type="ARBA" id="ARBA00022884"/>
    </source>
</evidence>
<dbReference type="InterPro" id="IPR008858">
    <property type="entry name" value="TROVE_dom"/>
</dbReference>
<accession>Q5YSN1</accession>
<dbReference type="GO" id="GO:1990904">
    <property type="term" value="C:ribonucleoprotein complex"/>
    <property type="evidence" value="ECO:0007669"/>
    <property type="project" value="UniProtKB-KW"/>
</dbReference>
<name>Q5YSN1_NOCFA</name>
<dbReference type="GO" id="GO:0003723">
    <property type="term" value="F:RNA binding"/>
    <property type="evidence" value="ECO:0007669"/>
    <property type="project" value="UniProtKB-KW"/>
</dbReference>
<dbReference type="Proteomes" id="UP000006820">
    <property type="component" value="Chromosome"/>
</dbReference>
<feature type="domain" description="TROVE" evidence="7">
    <location>
        <begin position="27"/>
        <end position="357"/>
    </location>
</feature>